<dbReference type="InterPro" id="IPR010310">
    <property type="entry name" value="T7SS_ESAT-6-like"/>
</dbReference>
<gene>
    <name evidence="1" type="ORF">LWF01_02385</name>
</gene>
<evidence type="ECO:0000313" key="1">
    <source>
        <dbReference type="EMBL" id="WGW12637.1"/>
    </source>
</evidence>
<dbReference type="Gene3D" id="1.10.287.1060">
    <property type="entry name" value="ESAT-6-like"/>
    <property type="match status" value="1"/>
</dbReference>
<name>A0ABY8QUF0_9MICO</name>
<evidence type="ECO:0000313" key="2">
    <source>
        <dbReference type="Proteomes" id="UP001209083"/>
    </source>
</evidence>
<dbReference type="EMBL" id="CP090958">
    <property type="protein sequence ID" value="WGW12637.1"/>
    <property type="molecule type" value="Genomic_DNA"/>
</dbReference>
<sequence length="91" mass="10059">MATVGAELQTLRDLHKTFTQKAQEASDTKTAIDNGVNSAVWNGKYADQFRNDWQEYRKNLDTLQQAFDGAATDVKTNHNNVAAATGEGDRI</sequence>
<accession>A0ABY8QUF0</accession>
<dbReference type="InterPro" id="IPR036689">
    <property type="entry name" value="ESAT-6-like_sf"/>
</dbReference>
<dbReference type="Proteomes" id="UP001209083">
    <property type="component" value="Chromosome"/>
</dbReference>
<protein>
    <submittedName>
        <fullName evidence="1">WXG100 family type VII secretion target</fullName>
    </submittedName>
</protein>
<keyword evidence="2" id="KW-1185">Reference proteome</keyword>
<reference evidence="1 2" key="1">
    <citation type="submission" date="2023-05" db="EMBL/GenBank/DDBJ databases">
        <title>Lithophilousrod everest ZFBP1038 complete genpme.</title>
        <authorList>
            <person name="Tian M."/>
        </authorList>
    </citation>
    <scope>NUCLEOTIDE SEQUENCE [LARGE SCALE GENOMIC DNA]</scope>
    <source>
        <strain evidence="1 2">ZFBP1038</strain>
    </source>
</reference>
<proteinExistence type="predicted"/>
<dbReference type="RefSeq" id="WP_349639441.1">
    <property type="nucleotide sequence ID" value="NZ_CP090958.1"/>
</dbReference>
<organism evidence="1 2">
    <name type="scientific">Saxibacter everestensis</name>
    <dbReference type="NCBI Taxonomy" id="2909229"/>
    <lineage>
        <taxon>Bacteria</taxon>
        <taxon>Bacillati</taxon>
        <taxon>Actinomycetota</taxon>
        <taxon>Actinomycetes</taxon>
        <taxon>Micrococcales</taxon>
        <taxon>Brevibacteriaceae</taxon>
        <taxon>Saxibacter</taxon>
    </lineage>
</organism>
<dbReference type="SUPFAM" id="SSF140453">
    <property type="entry name" value="EsxAB dimer-like"/>
    <property type="match status" value="1"/>
</dbReference>
<dbReference type="Pfam" id="PF06013">
    <property type="entry name" value="WXG100"/>
    <property type="match status" value="1"/>
</dbReference>